<evidence type="ECO:0000256" key="1">
    <source>
        <dbReference type="SAM" id="MobiDB-lite"/>
    </source>
</evidence>
<protein>
    <submittedName>
        <fullName evidence="2">Uncharacterized protein</fullName>
    </submittedName>
</protein>
<accession>W9SDP3</accession>
<dbReference type="InterPro" id="IPR022552">
    <property type="entry name" value="UPF_Ycf55"/>
</dbReference>
<evidence type="ECO:0000313" key="2">
    <source>
        <dbReference type="EMBL" id="EXC24188.1"/>
    </source>
</evidence>
<gene>
    <name evidence="2" type="ORF">L484_015207</name>
</gene>
<evidence type="ECO:0000313" key="3">
    <source>
        <dbReference type="Proteomes" id="UP000030645"/>
    </source>
</evidence>
<dbReference type="PANTHER" id="PTHR36807">
    <property type="entry name" value="PHOSPHOGLYCOLATE PHOSPHATASE"/>
    <property type="match status" value="1"/>
</dbReference>
<dbReference type="Proteomes" id="UP000030645">
    <property type="component" value="Unassembled WGS sequence"/>
</dbReference>
<dbReference type="STRING" id="981085.W9SDP3"/>
<organism evidence="2 3">
    <name type="scientific">Morus notabilis</name>
    <dbReference type="NCBI Taxonomy" id="981085"/>
    <lineage>
        <taxon>Eukaryota</taxon>
        <taxon>Viridiplantae</taxon>
        <taxon>Streptophyta</taxon>
        <taxon>Embryophyta</taxon>
        <taxon>Tracheophyta</taxon>
        <taxon>Spermatophyta</taxon>
        <taxon>Magnoliopsida</taxon>
        <taxon>eudicotyledons</taxon>
        <taxon>Gunneridae</taxon>
        <taxon>Pentapetalae</taxon>
        <taxon>rosids</taxon>
        <taxon>fabids</taxon>
        <taxon>Rosales</taxon>
        <taxon>Moraceae</taxon>
        <taxon>Moreae</taxon>
        <taxon>Morus</taxon>
    </lineage>
</organism>
<sequence>MIPTKTQPFDSLCRRLTATKPGTHNFILIDCHLRPRSQNPFLLNSKYFYGICNSIGSPRRKMCELTAPGISKLKVSPQSGRSTLKCMCFGSLVNSEGATASNWVPVVDQVLLMASIFLTYMAGVIPVKQSYQKDISSENRIPESSTSSGSSMTNEEQANPKYALDVVKEKLLDSLDAFERGANLGSRILEYNESRSKRPLHLSAVADGPRLRLLWAILQQIEEEARVNGISNSEYLDMYDRLTVFSRVIRKSCLPVCMTWLEREHRLANSNLDKALVSLLRAKLNGDDTVLLNIKNSGKEDLYADLLCFLCFGSIRADCCYNKSLYFSNGVSILEDFLINLAEGVASIYLELISVDSNVSNEMNSLCLALCTLSTRELQRLRNEVALNQWLYQNLESVASMYEDRFDLCTLQRQLIGEPANSRSEKPWWKKLTWRKSNSASSPSCYVVISQFSMPVKRTNELRALTGWRYYFSLFLELSDIGMPFIRAIINKVSDMISFFLVSLIGRSLGLIYTGIRQSLRWK</sequence>
<dbReference type="Pfam" id="PF12452">
    <property type="entry name" value="DUF3685"/>
    <property type="match status" value="2"/>
</dbReference>
<dbReference type="PANTHER" id="PTHR36807:SF2">
    <property type="entry name" value="PHOSPHOGLYCOLATE PHOSPHATASE"/>
    <property type="match status" value="1"/>
</dbReference>
<keyword evidence="3" id="KW-1185">Reference proteome</keyword>
<reference evidence="3" key="1">
    <citation type="submission" date="2013-01" db="EMBL/GenBank/DDBJ databases">
        <title>Draft Genome Sequence of a Mulberry Tree, Morus notabilis C.K. Schneid.</title>
        <authorList>
            <person name="He N."/>
            <person name="Zhao S."/>
        </authorList>
    </citation>
    <scope>NUCLEOTIDE SEQUENCE</scope>
</reference>
<dbReference type="EMBL" id="KE346013">
    <property type="protein sequence ID" value="EXC24188.1"/>
    <property type="molecule type" value="Genomic_DNA"/>
</dbReference>
<feature type="region of interest" description="Disordered" evidence="1">
    <location>
        <begin position="136"/>
        <end position="155"/>
    </location>
</feature>
<dbReference type="AlphaFoldDB" id="W9SDP3"/>
<proteinExistence type="predicted"/>
<dbReference type="eggNOG" id="ENOG502QPT6">
    <property type="taxonomic scope" value="Eukaryota"/>
</dbReference>
<name>W9SDP3_9ROSA</name>